<protein>
    <recommendedName>
        <fullName evidence="4">DNA primase</fullName>
    </recommendedName>
</protein>
<dbReference type="Proteomes" id="UP000886748">
    <property type="component" value="Unassembled WGS sequence"/>
</dbReference>
<reference evidence="2" key="1">
    <citation type="submission" date="2020-10" db="EMBL/GenBank/DDBJ databases">
        <authorList>
            <person name="Gilroy R."/>
        </authorList>
    </citation>
    <scope>NUCLEOTIDE SEQUENCE</scope>
    <source>
        <strain evidence="2">CHK154-7741</strain>
    </source>
</reference>
<dbReference type="InterPro" id="IPR034154">
    <property type="entry name" value="TOPRIM_DnaG/twinkle"/>
</dbReference>
<comment type="caution">
    <text evidence="2">The sequence shown here is derived from an EMBL/GenBank/DDBJ whole genome shotgun (WGS) entry which is preliminary data.</text>
</comment>
<organism evidence="2 3">
    <name type="scientific">Candidatus Limenecus avicola</name>
    <dbReference type="NCBI Taxonomy" id="2840847"/>
    <lineage>
        <taxon>Bacteria</taxon>
        <taxon>Bacillati</taxon>
        <taxon>Bacillota</taxon>
        <taxon>Clostridia</taxon>
        <taxon>Eubacteriales</taxon>
        <taxon>Clostridiaceae</taxon>
        <taxon>Clostridiaceae incertae sedis</taxon>
        <taxon>Candidatus Limenecus</taxon>
    </lineage>
</organism>
<dbReference type="SUPFAM" id="SSF56731">
    <property type="entry name" value="DNA primase core"/>
    <property type="match status" value="1"/>
</dbReference>
<evidence type="ECO:0000313" key="3">
    <source>
        <dbReference type="Proteomes" id="UP000886748"/>
    </source>
</evidence>
<dbReference type="Gene3D" id="3.40.1360.10">
    <property type="match status" value="1"/>
</dbReference>
<proteinExistence type="predicted"/>
<gene>
    <name evidence="2" type="ORF">IAD26_09655</name>
</gene>
<feature type="region of interest" description="Disordered" evidence="1">
    <location>
        <begin position="950"/>
        <end position="975"/>
    </location>
</feature>
<evidence type="ECO:0000256" key="1">
    <source>
        <dbReference type="SAM" id="MobiDB-lite"/>
    </source>
</evidence>
<dbReference type="AlphaFoldDB" id="A0A9D1N266"/>
<dbReference type="CDD" id="cd01029">
    <property type="entry name" value="TOPRIM_primases"/>
    <property type="match status" value="1"/>
</dbReference>
<reference evidence="2" key="2">
    <citation type="journal article" date="2021" name="PeerJ">
        <title>Extensive microbial diversity within the chicken gut microbiome revealed by metagenomics and culture.</title>
        <authorList>
            <person name="Gilroy R."/>
            <person name="Ravi A."/>
            <person name="Getino M."/>
            <person name="Pursley I."/>
            <person name="Horton D.L."/>
            <person name="Alikhan N.F."/>
            <person name="Baker D."/>
            <person name="Gharbi K."/>
            <person name="Hall N."/>
            <person name="Watson M."/>
            <person name="Adriaenssens E.M."/>
            <person name="Foster-Nyarko E."/>
            <person name="Jarju S."/>
            <person name="Secka A."/>
            <person name="Antonio M."/>
            <person name="Oren A."/>
            <person name="Chaudhuri R.R."/>
            <person name="La Ragione R."/>
            <person name="Hildebrand F."/>
            <person name="Pallen M.J."/>
        </authorList>
    </citation>
    <scope>NUCLEOTIDE SEQUENCE</scope>
    <source>
        <strain evidence="2">CHK154-7741</strain>
    </source>
</reference>
<sequence length="975" mass="112044">MANVSKFEISEVEKHLGYGLKKKGTNQYQGKCPYCSAEGHDRHEDNLHFSPDKGFFCGACVNNEHGKKLAQAIIKERKQNQKLYKKFSSTKYDTNSVDKYSSNLFKNKEMLELVKENTGLTEETIKECKIGYDSENNVFLLPMVALDNTITGYEIRVPENNKGKFKFLSKTKGYADNPEKCLLKINNPKKTKDVIICAGLKDGYAAYEYLKRHNLEDCCQIITNANGEGNTAKALKPHTDYLGQFERKIINMDNDVAGKKAAKKIEQEIPLVFHNLNLGKLDGISEYINDFTDLYKYIQKHGITENVLENNIKLSPDSILKLYLKHPNIKLDIPVVVDVLPEHTAIMEFFEQGIYPYKGSYFYVKYDSADKKLTYVRKSNFTLEIPKTVAFNSFRFDNQKEYRLEVVSKIGNKTSNPKILTQKELLDLRNLHDILKEGGVHLHCLKETELKNIILDELNNIPEELNIFKNPSFIVHQNKPYWLYKNAGIDLENGNILLPVANSTGIIQVDNNNSIALEVDRGMYAPELYIPQISYQEFIEQNKDNELIAELSRTSSSIDELISKCLFVNITRTYGNKVEPFLNLGIALMSPFVDIMFSKTMGFPVNFMYGEAASGKSNLLIVIAYLFGFNVRFLSSGNDTSMNLLHNMEYYRHVPVLYAEIEGYMKTNLETTVKAVYDRNARKRMSGYGKEQDVRAVNGVLNFASNDKSYRNQQTATRLMYTEFYKKDFNPEEASKLNTIREKYLSCVLPKVLKWYADKEKLLNMLQNNIKFVLKFNSALDLRCVNNIAVAMCGIDILFQIANFSADFKKSEDLKALNMNLESYIKSYQDITHTEDCFEKFMAIFLNLAKSNKIQYGSEYVFNPKKKEISIYVEGIHQLFSKEFKQSEETGIPIPSAKDIRTQATKEPYIEYNNKYFRKGHSPRALTITVPDDNAKLVYILNELQKHQEGIAEQEQRRDKKAQTQYTQDRAGEVI</sequence>
<evidence type="ECO:0000313" key="2">
    <source>
        <dbReference type="EMBL" id="HIU93379.1"/>
    </source>
</evidence>
<feature type="compositionally biased region" description="Basic and acidic residues" evidence="1">
    <location>
        <begin position="950"/>
        <end position="962"/>
    </location>
</feature>
<accession>A0A9D1N266</accession>
<dbReference type="EMBL" id="DVOD01000070">
    <property type="protein sequence ID" value="HIU93379.1"/>
    <property type="molecule type" value="Genomic_DNA"/>
</dbReference>
<evidence type="ECO:0008006" key="4">
    <source>
        <dbReference type="Google" id="ProtNLM"/>
    </source>
</evidence>
<name>A0A9D1N266_9CLOT</name>